<dbReference type="PANTHER" id="PTHR43982:SF1">
    <property type="entry name" value="UBIQUITIN CARBOXYL-TERMINAL HYDROLASE 14"/>
    <property type="match status" value="1"/>
</dbReference>
<dbReference type="GO" id="GO:0043161">
    <property type="term" value="P:proteasome-mediated ubiquitin-dependent protein catabolic process"/>
    <property type="evidence" value="ECO:0007669"/>
    <property type="project" value="InterPro"/>
</dbReference>
<feature type="region of interest" description="Disordered" evidence="8">
    <location>
        <begin position="174"/>
        <end position="207"/>
    </location>
</feature>
<dbReference type="InterPro" id="IPR016024">
    <property type="entry name" value="ARM-type_fold"/>
</dbReference>
<dbReference type="GO" id="GO:0016579">
    <property type="term" value="P:protein deubiquitination"/>
    <property type="evidence" value="ECO:0007669"/>
    <property type="project" value="InterPro"/>
</dbReference>
<reference evidence="10" key="1">
    <citation type="submission" date="2022-08" db="EMBL/GenBank/DDBJ databases">
        <title>Novel sulphate-reducing endosymbionts in the free-living metamonad Anaeramoeba.</title>
        <authorList>
            <person name="Jerlstrom-Hultqvist J."/>
            <person name="Cepicka I."/>
            <person name="Gallot-Lavallee L."/>
            <person name="Salas-Leiva D."/>
            <person name="Curtis B.A."/>
            <person name="Zahonova K."/>
            <person name="Pipaliya S."/>
            <person name="Dacks J."/>
            <person name="Roger A.J."/>
        </authorList>
    </citation>
    <scope>NUCLEOTIDE SEQUENCE</scope>
    <source>
        <strain evidence="10">Busselton2</strain>
    </source>
</reference>
<evidence type="ECO:0000256" key="7">
    <source>
        <dbReference type="SAM" id="Coils"/>
    </source>
</evidence>
<feature type="coiled-coil region" evidence="7">
    <location>
        <begin position="629"/>
        <end position="665"/>
    </location>
</feature>
<dbReference type="GO" id="GO:0004843">
    <property type="term" value="F:cysteine-type deubiquitinase activity"/>
    <property type="evidence" value="ECO:0007669"/>
    <property type="project" value="UniProtKB-EC"/>
</dbReference>
<keyword evidence="6" id="KW-0788">Thiol protease</keyword>
<feature type="domain" description="USP" evidence="9">
    <location>
        <begin position="746"/>
        <end position="905"/>
    </location>
</feature>
<keyword evidence="5 10" id="KW-0378">Hydrolase</keyword>
<dbReference type="PANTHER" id="PTHR43982">
    <property type="entry name" value="UBIQUITIN CARBOXYL-TERMINAL HYDROLASE"/>
    <property type="match status" value="1"/>
</dbReference>
<evidence type="ECO:0000313" key="11">
    <source>
        <dbReference type="Proteomes" id="UP001146793"/>
    </source>
</evidence>
<keyword evidence="4" id="KW-0833">Ubl conjugation pathway</keyword>
<evidence type="ECO:0000259" key="9">
    <source>
        <dbReference type="PROSITE" id="PS50235"/>
    </source>
</evidence>
<keyword evidence="7" id="KW-0175">Coiled coil</keyword>
<proteinExistence type="predicted"/>
<dbReference type="PROSITE" id="PS00972">
    <property type="entry name" value="USP_1"/>
    <property type="match status" value="1"/>
</dbReference>
<dbReference type="GO" id="GO:0061136">
    <property type="term" value="P:regulation of proteasomal protein catabolic process"/>
    <property type="evidence" value="ECO:0007669"/>
    <property type="project" value="TreeGrafter"/>
</dbReference>
<feature type="compositionally biased region" description="Acidic residues" evidence="8">
    <location>
        <begin position="325"/>
        <end position="337"/>
    </location>
</feature>
<dbReference type="InterPro" id="IPR018200">
    <property type="entry name" value="USP_CS"/>
</dbReference>
<dbReference type="EMBL" id="JANTQA010000023">
    <property type="protein sequence ID" value="KAJ3444615.1"/>
    <property type="molecule type" value="Genomic_DNA"/>
</dbReference>
<evidence type="ECO:0000256" key="3">
    <source>
        <dbReference type="ARBA" id="ARBA00022670"/>
    </source>
</evidence>
<evidence type="ECO:0000256" key="8">
    <source>
        <dbReference type="SAM" id="MobiDB-lite"/>
    </source>
</evidence>
<feature type="compositionally biased region" description="Basic and acidic residues" evidence="8">
    <location>
        <begin position="795"/>
        <end position="807"/>
    </location>
</feature>
<dbReference type="PROSITE" id="PS50235">
    <property type="entry name" value="USP_3"/>
    <property type="match status" value="1"/>
</dbReference>
<gene>
    <name evidence="10" type="ORF">M0812_10473</name>
</gene>
<keyword evidence="3" id="KW-0645">Protease</keyword>
<dbReference type="EC" id="3.4.19.12" evidence="2"/>
<evidence type="ECO:0000313" key="10">
    <source>
        <dbReference type="EMBL" id="KAJ3444615.1"/>
    </source>
</evidence>
<dbReference type="Proteomes" id="UP001146793">
    <property type="component" value="Unassembled WGS sequence"/>
</dbReference>
<evidence type="ECO:0000256" key="4">
    <source>
        <dbReference type="ARBA" id="ARBA00022786"/>
    </source>
</evidence>
<organism evidence="10 11">
    <name type="scientific">Anaeramoeba flamelloides</name>
    <dbReference type="NCBI Taxonomy" id="1746091"/>
    <lineage>
        <taxon>Eukaryota</taxon>
        <taxon>Metamonada</taxon>
        <taxon>Anaeramoebidae</taxon>
        <taxon>Anaeramoeba</taxon>
    </lineage>
</organism>
<dbReference type="InterPro" id="IPR038765">
    <property type="entry name" value="Papain-like_cys_pep_sf"/>
</dbReference>
<dbReference type="AlphaFoldDB" id="A0AAV7ZW05"/>
<feature type="region of interest" description="Disordered" evidence="8">
    <location>
        <begin position="786"/>
        <end position="807"/>
    </location>
</feature>
<comment type="catalytic activity">
    <reaction evidence="1">
        <text>Thiol-dependent hydrolysis of ester, thioester, amide, peptide and isopeptide bonds formed by the C-terminal Gly of ubiquitin (a 76-residue protein attached to proteins as an intracellular targeting signal).</text>
        <dbReference type="EC" id="3.4.19.12"/>
    </reaction>
</comment>
<dbReference type="GO" id="GO:0070628">
    <property type="term" value="F:proteasome binding"/>
    <property type="evidence" value="ECO:0007669"/>
    <property type="project" value="TreeGrafter"/>
</dbReference>
<accession>A0AAV7ZW05</accession>
<dbReference type="InterPro" id="IPR028889">
    <property type="entry name" value="USP"/>
</dbReference>
<dbReference type="SUPFAM" id="SSF54001">
    <property type="entry name" value="Cysteine proteinases"/>
    <property type="match status" value="1"/>
</dbReference>
<evidence type="ECO:0000256" key="1">
    <source>
        <dbReference type="ARBA" id="ARBA00000707"/>
    </source>
</evidence>
<evidence type="ECO:0000256" key="2">
    <source>
        <dbReference type="ARBA" id="ARBA00012759"/>
    </source>
</evidence>
<name>A0AAV7ZW05_9EUKA</name>
<protein>
    <recommendedName>
        <fullName evidence="2">ubiquitinyl hydrolase 1</fullName>
        <ecNumber evidence="2">3.4.19.12</ecNumber>
    </recommendedName>
</protein>
<dbReference type="InterPro" id="IPR029071">
    <property type="entry name" value="Ubiquitin-like_domsf"/>
</dbReference>
<comment type="caution">
    <text evidence="10">The sequence shown here is derived from an EMBL/GenBank/DDBJ whole genome shotgun (WGS) entry which is preliminary data.</text>
</comment>
<evidence type="ECO:0000256" key="6">
    <source>
        <dbReference type="ARBA" id="ARBA00022807"/>
    </source>
</evidence>
<dbReference type="SUPFAM" id="SSF48371">
    <property type="entry name" value="ARM repeat"/>
    <property type="match status" value="1"/>
</dbReference>
<dbReference type="Pfam" id="PF00443">
    <property type="entry name" value="UCH"/>
    <property type="match status" value="1"/>
</dbReference>
<sequence>MNTSNMGYQKKKFKIDIDANDTVLTLKNKVSELIDKKLDEFRISSTKNWNLDQCDEETLTQAGLIDGTKINVSNVYKSTMTTTYGDTNNYHSNYYNEYSNDNTNNNNSYVKKKDNDLIPTYLLSQYFDDLLHLLENGNQIIVKKIWDLLLQMPSNVELFNKFSNLFSKIENNNEKDMTIDNGSDSDNDRDNDQNNHNNNNDDDDDYVQENEEKKLVINKKETIDWDNLLNSKSLYKLVYSAQIISNLVQKSQENNNNWIENFIKFGGVEHLILVLINVYKKNEKRPIKKKAMSVLLNLIFKMIVIEYHDKNNEKKLENIFNNGNDNDENKEDDEEDEMDKLNFKLNEQVKLNKISELEFLEMLMEMVLTSSKDRDKTFIQENVKVITNSMRLIEAGAESRGKKWIKHIVEFSNFENWLKETLIDSLFEEVSMKVIKGLYRICLKDLETSEKLLTVLIDIFFEYQDIFEKSGITIENDNDIDELEKDQEKQKEKLIKKIIHNEKEMEIEMEENDKINDQNKEVKGEEEIGEVGSFLELLSLLINLIFQNNKEKNFNFNKIFEESVEILIKRPIIEQGSSELDQSDNTLIGLMKILVILCKNDPIYREKSNELNLIEFLFNDCLFTIQINNDEKEKEKENTGKEKEKENIEKENIEKENKMNEGNKMIEVKEKEKEINYEGPKCKTEKSFKMVYLLLLELIKDNPDNFLKLARLLYKFQNEIEIPPKKKTEKKQSYHYQMRKSKVDYIGLVNLGATCYMNSLLQQLFHTPEFRKSLLMIEEKLIDDENNNQQSMGTKNDKDDQNGIGTKEKKTDNLNFYFELQNIFGELWKGNGFGVNTRKFCKSFTDWDGKPINPSVQEDCYEFLNRLFSKIEEHLKEKEEKKLFKRYIYRQDFWTNYCLRIWLYI</sequence>
<dbReference type="InterPro" id="IPR044635">
    <property type="entry name" value="UBP14-like"/>
</dbReference>
<dbReference type="SUPFAM" id="SSF54236">
    <property type="entry name" value="Ubiquitin-like"/>
    <property type="match status" value="1"/>
</dbReference>
<evidence type="ECO:0000256" key="5">
    <source>
        <dbReference type="ARBA" id="ARBA00022801"/>
    </source>
</evidence>
<dbReference type="Gene3D" id="3.90.70.10">
    <property type="entry name" value="Cysteine proteinases"/>
    <property type="match status" value="1"/>
</dbReference>
<feature type="region of interest" description="Disordered" evidence="8">
    <location>
        <begin position="318"/>
        <end position="337"/>
    </location>
</feature>
<dbReference type="InterPro" id="IPR001394">
    <property type="entry name" value="Peptidase_C19_UCH"/>
</dbReference>